<dbReference type="Pfam" id="PF02811">
    <property type="entry name" value="PHP"/>
    <property type="match status" value="1"/>
</dbReference>
<dbReference type="SUPFAM" id="SSF89550">
    <property type="entry name" value="PHP domain-like"/>
    <property type="match status" value="1"/>
</dbReference>
<protein>
    <submittedName>
        <fullName evidence="2">Predicted metal-dependent phosphoesterase TrpH, contains PHP domain</fullName>
    </submittedName>
</protein>
<organism evidence="2">
    <name type="scientific">Flexilinea flocculi</name>
    <dbReference type="NCBI Taxonomy" id="1678840"/>
    <lineage>
        <taxon>Bacteria</taxon>
        <taxon>Bacillati</taxon>
        <taxon>Chloroflexota</taxon>
        <taxon>Anaerolineae</taxon>
        <taxon>Anaerolineales</taxon>
        <taxon>Anaerolineaceae</taxon>
        <taxon>Flexilinea</taxon>
    </lineage>
</organism>
<proteinExistence type="predicted"/>
<dbReference type="CDD" id="cd07432">
    <property type="entry name" value="PHP_HisPPase"/>
    <property type="match status" value="1"/>
</dbReference>
<dbReference type="InterPro" id="IPR003141">
    <property type="entry name" value="Pol/His_phosphatase_N"/>
</dbReference>
<dbReference type="Gene3D" id="3.20.20.140">
    <property type="entry name" value="Metal-dependent hydrolases"/>
    <property type="match status" value="1"/>
</dbReference>
<dbReference type="Proteomes" id="UP000053370">
    <property type="component" value="Unassembled WGS sequence"/>
</dbReference>
<dbReference type="SMART" id="SM00481">
    <property type="entry name" value="POLIIIAc"/>
    <property type="match status" value="1"/>
</dbReference>
<sequence>MKTIRIDCHLHTEYSPDSISPIEDLADQARRIGLDKLIITDHNTIAGAMILKKRYPDFVIVGEEIQTTCGEILAYFVEEEIPPWLEPEEAFQRLTAQNAFISLSHPYAFSRMGWTEPEMLRYQPYLDAIETANGRNTPRLNQKAADFANAHGLAATAGSDGHAVHELGRMGLELPDFHTADEMRLAVREATVFGDESSLLVRFYSRKAVLLKKLHLK</sequence>
<dbReference type="EMBL" id="DF968181">
    <property type="protein sequence ID" value="GAP40060.1"/>
    <property type="molecule type" value="Genomic_DNA"/>
</dbReference>
<accession>A0A0S7BI35</accession>
<dbReference type="STRING" id="1678840.ATC1_1324"/>
<name>A0A0S7BI35_9CHLR</name>
<evidence type="ECO:0000313" key="3">
    <source>
        <dbReference type="Proteomes" id="UP000053370"/>
    </source>
</evidence>
<feature type="domain" description="Polymerase/histidinol phosphatase N-terminal" evidence="1">
    <location>
        <begin position="6"/>
        <end position="69"/>
    </location>
</feature>
<reference evidence="2" key="1">
    <citation type="journal article" date="2015" name="Genome Announc.">
        <title>Draft Genome Sequence of Anaerolineae Strain TC1, a Novel Isolate from a Methanogenic Wastewater Treatment System.</title>
        <authorList>
            <person name="Matsuura N."/>
            <person name="Tourlousse D.M."/>
            <person name="Sun L."/>
            <person name="Toyonaga M."/>
            <person name="Kuroda K."/>
            <person name="Ohashi A."/>
            <person name="Cruz R."/>
            <person name="Yamaguchi T."/>
            <person name="Sekiguchi Y."/>
        </authorList>
    </citation>
    <scope>NUCLEOTIDE SEQUENCE [LARGE SCALE GENOMIC DNA]</scope>
    <source>
        <strain evidence="2">TC1</strain>
    </source>
</reference>
<dbReference type="GO" id="GO:0004534">
    <property type="term" value="F:5'-3' RNA exonuclease activity"/>
    <property type="evidence" value="ECO:0007669"/>
    <property type="project" value="TreeGrafter"/>
</dbReference>
<dbReference type="RefSeq" id="WP_062279041.1">
    <property type="nucleotide sequence ID" value="NZ_DF968181.1"/>
</dbReference>
<evidence type="ECO:0000259" key="1">
    <source>
        <dbReference type="SMART" id="SM00481"/>
    </source>
</evidence>
<dbReference type="Pfam" id="PF13263">
    <property type="entry name" value="PHP_C"/>
    <property type="match status" value="1"/>
</dbReference>
<dbReference type="InterPro" id="IPR016195">
    <property type="entry name" value="Pol/histidinol_Pase-like"/>
</dbReference>
<dbReference type="InterPro" id="IPR052018">
    <property type="entry name" value="PHP_domain"/>
</dbReference>
<evidence type="ECO:0000313" key="2">
    <source>
        <dbReference type="EMBL" id="GAP40060.1"/>
    </source>
</evidence>
<dbReference type="GO" id="GO:0035312">
    <property type="term" value="F:5'-3' DNA exonuclease activity"/>
    <property type="evidence" value="ECO:0007669"/>
    <property type="project" value="TreeGrafter"/>
</dbReference>
<dbReference type="PANTHER" id="PTHR42924">
    <property type="entry name" value="EXONUCLEASE"/>
    <property type="match status" value="1"/>
</dbReference>
<dbReference type="InterPro" id="IPR004013">
    <property type="entry name" value="PHP_dom"/>
</dbReference>
<gene>
    <name evidence="2" type="ORF">ATC1_1324</name>
</gene>
<keyword evidence="3" id="KW-1185">Reference proteome</keyword>
<dbReference type="AlphaFoldDB" id="A0A0S7BI35"/>
<dbReference type="PANTHER" id="PTHR42924:SF3">
    <property type="entry name" value="POLYMERASE_HISTIDINOL PHOSPHATASE N-TERMINAL DOMAIN-CONTAINING PROTEIN"/>
    <property type="match status" value="1"/>
</dbReference>